<reference evidence="2" key="1">
    <citation type="submission" date="2022-03" db="EMBL/GenBank/DDBJ databases">
        <authorList>
            <person name="Lindestad O."/>
        </authorList>
    </citation>
    <scope>NUCLEOTIDE SEQUENCE</scope>
</reference>
<accession>A0A8S4QZB0</accession>
<gene>
    <name evidence="2" type="primary">jg17595</name>
    <name evidence="2" type="ORF">PAEG_LOCUS7623</name>
</gene>
<evidence type="ECO:0000313" key="3">
    <source>
        <dbReference type="Proteomes" id="UP000838756"/>
    </source>
</evidence>
<name>A0A8S4QZB0_9NEOP</name>
<dbReference type="Proteomes" id="UP000838756">
    <property type="component" value="Unassembled WGS sequence"/>
</dbReference>
<evidence type="ECO:0000256" key="1">
    <source>
        <dbReference type="SAM" id="MobiDB-lite"/>
    </source>
</evidence>
<feature type="compositionally biased region" description="Basic and acidic residues" evidence="1">
    <location>
        <begin position="1"/>
        <end position="12"/>
    </location>
</feature>
<organism evidence="2 3">
    <name type="scientific">Pararge aegeria aegeria</name>
    <dbReference type="NCBI Taxonomy" id="348720"/>
    <lineage>
        <taxon>Eukaryota</taxon>
        <taxon>Metazoa</taxon>
        <taxon>Ecdysozoa</taxon>
        <taxon>Arthropoda</taxon>
        <taxon>Hexapoda</taxon>
        <taxon>Insecta</taxon>
        <taxon>Pterygota</taxon>
        <taxon>Neoptera</taxon>
        <taxon>Endopterygota</taxon>
        <taxon>Lepidoptera</taxon>
        <taxon>Glossata</taxon>
        <taxon>Ditrysia</taxon>
        <taxon>Papilionoidea</taxon>
        <taxon>Nymphalidae</taxon>
        <taxon>Satyrinae</taxon>
        <taxon>Satyrini</taxon>
        <taxon>Parargina</taxon>
        <taxon>Pararge</taxon>
    </lineage>
</organism>
<dbReference type="EMBL" id="CAKXAJ010022407">
    <property type="protein sequence ID" value="CAH2227089.1"/>
    <property type="molecule type" value="Genomic_DNA"/>
</dbReference>
<keyword evidence="3" id="KW-1185">Reference proteome</keyword>
<evidence type="ECO:0000313" key="2">
    <source>
        <dbReference type="EMBL" id="CAH2227089.1"/>
    </source>
</evidence>
<protein>
    <submittedName>
        <fullName evidence="2">Jg17595 protein</fullName>
    </submittedName>
</protein>
<feature type="compositionally biased region" description="Pro residues" evidence="1">
    <location>
        <begin position="31"/>
        <end position="44"/>
    </location>
</feature>
<feature type="non-terminal residue" evidence="2">
    <location>
        <position position="1"/>
    </location>
</feature>
<feature type="region of interest" description="Disordered" evidence="1">
    <location>
        <begin position="1"/>
        <end position="65"/>
    </location>
</feature>
<sequence>MKFLKLGREGKGAHVNNPNGMPLSQYLEPNELPPPPAEPAPSPPEHSSIPTDPELLHGTGLSYYD</sequence>
<comment type="caution">
    <text evidence="2">The sequence shown here is derived from an EMBL/GenBank/DDBJ whole genome shotgun (WGS) entry which is preliminary data.</text>
</comment>
<proteinExistence type="predicted"/>
<dbReference type="AlphaFoldDB" id="A0A8S4QZB0"/>